<accession>G0MZY2</accession>
<feature type="chain" id="PRO_5003404867" evidence="2">
    <location>
        <begin position="20"/>
        <end position="218"/>
    </location>
</feature>
<dbReference type="Proteomes" id="UP000008068">
    <property type="component" value="Unassembled WGS sequence"/>
</dbReference>
<dbReference type="eggNOG" id="ENOG502TIPG">
    <property type="taxonomic scope" value="Eukaryota"/>
</dbReference>
<reference evidence="4" key="1">
    <citation type="submission" date="2011-07" db="EMBL/GenBank/DDBJ databases">
        <authorList>
            <consortium name="Caenorhabditis brenneri Sequencing and Analysis Consortium"/>
            <person name="Wilson R.K."/>
        </authorList>
    </citation>
    <scope>NUCLEOTIDE SEQUENCE [LARGE SCALE GENOMIC DNA]</scope>
    <source>
        <strain evidence="4">PB2801</strain>
    </source>
</reference>
<feature type="compositionally biased region" description="Basic and acidic residues" evidence="1">
    <location>
        <begin position="66"/>
        <end position="91"/>
    </location>
</feature>
<organism evidence="4">
    <name type="scientific">Caenorhabditis brenneri</name>
    <name type="common">Nematode worm</name>
    <dbReference type="NCBI Taxonomy" id="135651"/>
    <lineage>
        <taxon>Eukaryota</taxon>
        <taxon>Metazoa</taxon>
        <taxon>Ecdysozoa</taxon>
        <taxon>Nematoda</taxon>
        <taxon>Chromadorea</taxon>
        <taxon>Rhabditida</taxon>
        <taxon>Rhabditina</taxon>
        <taxon>Rhabditomorpha</taxon>
        <taxon>Rhabditoidea</taxon>
        <taxon>Rhabditidae</taxon>
        <taxon>Peloderinae</taxon>
        <taxon>Caenorhabditis</taxon>
    </lineage>
</organism>
<proteinExistence type="predicted"/>
<gene>
    <name evidence="3" type="ORF">CAEBREN_05927</name>
</gene>
<dbReference type="OMA" id="GREHIHD"/>
<evidence type="ECO:0000256" key="2">
    <source>
        <dbReference type="SAM" id="SignalP"/>
    </source>
</evidence>
<feature type="region of interest" description="Disordered" evidence="1">
    <location>
        <begin position="44"/>
        <end position="106"/>
    </location>
</feature>
<dbReference type="FunCoup" id="G0MZY2">
    <property type="interactions" value="1061"/>
</dbReference>
<sequence>MMILSSLIVVLCLVAPSLSKPATIVSGFGVDEILKEAQVQQEKMGIKSVDSSPEVGRSPVVDGSTEDEKSSSHEKSNSHELPKTHESHHVETVQLEPNGDDGIVMGREHIHDPEHGNDDVVIDDHHKMHKVTTQMFGSGDDVEIGGNSESPKPIHHHHTEHHHNRFYNPVEITQDQQEFKKGLAPTEIVWSPSIMSNGYNGGVRRPEYRRAVYFVQRH</sequence>
<evidence type="ECO:0000313" key="4">
    <source>
        <dbReference type="Proteomes" id="UP000008068"/>
    </source>
</evidence>
<dbReference type="AlphaFoldDB" id="G0MZY2"/>
<dbReference type="InParanoid" id="G0MZY2"/>
<dbReference type="HOGENOM" id="CLU_118246_0_0_1"/>
<feature type="signal peptide" evidence="2">
    <location>
        <begin position="1"/>
        <end position="19"/>
    </location>
</feature>
<keyword evidence="4" id="KW-1185">Reference proteome</keyword>
<evidence type="ECO:0000313" key="3">
    <source>
        <dbReference type="EMBL" id="EGT48620.1"/>
    </source>
</evidence>
<dbReference type="EMBL" id="GL379823">
    <property type="protein sequence ID" value="EGT48620.1"/>
    <property type="molecule type" value="Genomic_DNA"/>
</dbReference>
<name>G0MZY2_CAEBE</name>
<protein>
    <submittedName>
        <fullName evidence="3">Uncharacterized protein</fullName>
    </submittedName>
</protein>
<dbReference type="OrthoDB" id="5822584at2759"/>
<evidence type="ECO:0000256" key="1">
    <source>
        <dbReference type="SAM" id="MobiDB-lite"/>
    </source>
</evidence>
<keyword evidence="2" id="KW-0732">Signal</keyword>